<dbReference type="RefSeq" id="WP_168873984.1">
    <property type="nucleotide sequence ID" value="NZ_JABAIA010000003.1"/>
</dbReference>
<dbReference type="PANTHER" id="PTHR43552">
    <property type="entry name" value="DIAMINOBUTYRATE--2-OXOGLUTARATE AMINOTRANSFERASE"/>
    <property type="match status" value="1"/>
</dbReference>
<dbReference type="InterPro" id="IPR015422">
    <property type="entry name" value="PyrdxlP-dep_Trfase_small"/>
</dbReference>
<dbReference type="PIRSF" id="PIRSF000521">
    <property type="entry name" value="Transaminase_4ab_Lys_Orn"/>
    <property type="match status" value="1"/>
</dbReference>
<reference evidence="7 8" key="1">
    <citation type="submission" date="2020-04" db="EMBL/GenBank/DDBJ databases">
        <authorList>
            <person name="Yin C."/>
        </authorList>
    </citation>
    <scope>NUCLEOTIDE SEQUENCE [LARGE SCALE GENOMIC DNA]</scope>
    <source>
        <strain evidence="7 8">Ae27</strain>
    </source>
</reference>
<keyword evidence="4 7" id="KW-0808">Transferase</keyword>
<dbReference type="Proteomes" id="UP000570474">
    <property type="component" value="Unassembled WGS sequence"/>
</dbReference>
<protein>
    <submittedName>
        <fullName evidence="7">Aspartate aminotransferase family protein</fullName>
    </submittedName>
</protein>
<dbReference type="InterPro" id="IPR049704">
    <property type="entry name" value="Aminotrans_3_PPA_site"/>
</dbReference>
<organism evidence="7 8">
    <name type="scientific">Chitinophaga varians</name>
    <dbReference type="NCBI Taxonomy" id="2202339"/>
    <lineage>
        <taxon>Bacteria</taxon>
        <taxon>Pseudomonadati</taxon>
        <taxon>Bacteroidota</taxon>
        <taxon>Chitinophagia</taxon>
        <taxon>Chitinophagales</taxon>
        <taxon>Chitinophagaceae</taxon>
        <taxon>Chitinophaga</taxon>
    </lineage>
</organism>
<evidence type="ECO:0000256" key="5">
    <source>
        <dbReference type="ARBA" id="ARBA00022898"/>
    </source>
</evidence>
<dbReference type="FunFam" id="3.40.640.10:FF:000004">
    <property type="entry name" value="Acetylornithine aminotransferase"/>
    <property type="match status" value="1"/>
</dbReference>
<gene>
    <name evidence="7" type="ORF">HGH92_27315</name>
</gene>
<dbReference type="InterPro" id="IPR015421">
    <property type="entry name" value="PyrdxlP-dep_Trfase_major"/>
</dbReference>
<dbReference type="InterPro" id="IPR015424">
    <property type="entry name" value="PyrdxlP-dep_Trfase"/>
</dbReference>
<evidence type="ECO:0000256" key="3">
    <source>
        <dbReference type="ARBA" id="ARBA00022576"/>
    </source>
</evidence>
<dbReference type="InterPro" id="IPR005814">
    <property type="entry name" value="Aminotrans_3"/>
</dbReference>
<keyword evidence="8" id="KW-1185">Reference proteome</keyword>
<dbReference type="Gene3D" id="3.90.1150.10">
    <property type="entry name" value="Aspartate Aminotransferase, domain 1"/>
    <property type="match status" value="1"/>
</dbReference>
<accession>A0A847S3L8</accession>
<evidence type="ECO:0000313" key="8">
    <source>
        <dbReference type="Proteomes" id="UP000570474"/>
    </source>
</evidence>
<evidence type="ECO:0000313" key="7">
    <source>
        <dbReference type="EMBL" id="NLR68045.1"/>
    </source>
</evidence>
<dbReference type="AlphaFoldDB" id="A0A847S3L8"/>
<name>A0A847S3L8_9BACT</name>
<dbReference type="InterPro" id="IPR004637">
    <property type="entry name" value="Dat"/>
</dbReference>
<sequence>MEKKNPHEPDSFDTPLSPAEVLQDRPAARFQDFHLGPGARIVSETIPGERSKELLDIQRSLEGSIVSYPREMPMAVKRARGAIVEDVDGNRFIDFFSGAGVLNVGHCNDYVLKYVKRQQEDLIHMLDFPTVNKIELIQKILHQLPAELRSEFKVSFCGPTGSDAVEAAIKLAKHKTGREGVIAFHGSYHGMTSGALSATSLVKLREKLRSNMPNVSFVPYSYCYRCPFKKTADNCQLDCAEYLRYVLENPHSGMAKPAAILLEPIQGEGGTVIPKEGFLEKIVNIARENDIVVIFDEIQCGFFRTGDFWAFRESNVFPDIITMSKGLGGIGFPISAIIYNKQVESWGAGDHIGTFRGNQVSIAAGNGAFDFVREYNVAEHTREMGAYMLSRLHELLAFSPAVGDIRGKGLFIGVEYVKDKKSKAPDPAIVRTIRKMCFAKGLVFEIGGHYNNVVRFLPPLIVNRELIDNALAIFEEVNRTVTNGIAYTE</sequence>
<dbReference type="CDD" id="cd00610">
    <property type="entry name" value="OAT_like"/>
    <property type="match status" value="1"/>
</dbReference>
<comment type="caution">
    <text evidence="7">The sequence shown here is derived from an EMBL/GenBank/DDBJ whole genome shotgun (WGS) entry which is preliminary data.</text>
</comment>
<keyword evidence="3 7" id="KW-0032">Aminotransferase</keyword>
<dbReference type="Pfam" id="PF00202">
    <property type="entry name" value="Aminotran_3"/>
    <property type="match status" value="1"/>
</dbReference>
<evidence type="ECO:0000256" key="4">
    <source>
        <dbReference type="ARBA" id="ARBA00022679"/>
    </source>
</evidence>
<dbReference type="GO" id="GO:0030170">
    <property type="term" value="F:pyridoxal phosphate binding"/>
    <property type="evidence" value="ECO:0007669"/>
    <property type="project" value="InterPro"/>
</dbReference>
<comment type="cofactor">
    <cofactor evidence="1">
        <name>pyridoxal 5'-phosphate</name>
        <dbReference type="ChEBI" id="CHEBI:597326"/>
    </cofactor>
</comment>
<proteinExistence type="inferred from homology"/>
<dbReference type="Gene3D" id="3.40.640.10">
    <property type="entry name" value="Type I PLP-dependent aspartate aminotransferase-like (Major domain)"/>
    <property type="match status" value="1"/>
</dbReference>
<evidence type="ECO:0000256" key="6">
    <source>
        <dbReference type="RuleBase" id="RU003560"/>
    </source>
</evidence>
<dbReference type="PANTHER" id="PTHR43552:SF1">
    <property type="entry name" value="DIAMINOBUTYRATE--2-OXOGLUTARATE AMINOTRANSFERASE"/>
    <property type="match status" value="1"/>
</dbReference>
<dbReference type="PROSITE" id="PS00600">
    <property type="entry name" value="AA_TRANSFER_CLASS_3"/>
    <property type="match status" value="1"/>
</dbReference>
<comment type="similarity">
    <text evidence="2 6">Belongs to the class-III pyridoxal-phosphate-dependent aminotransferase family.</text>
</comment>
<evidence type="ECO:0000256" key="1">
    <source>
        <dbReference type="ARBA" id="ARBA00001933"/>
    </source>
</evidence>
<dbReference type="EMBL" id="JABAIA010000003">
    <property type="protein sequence ID" value="NLR68045.1"/>
    <property type="molecule type" value="Genomic_DNA"/>
</dbReference>
<dbReference type="SUPFAM" id="SSF53383">
    <property type="entry name" value="PLP-dependent transferases"/>
    <property type="match status" value="1"/>
</dbReference>
<dbReference type="GO" id="GO:0008483">
    <property type="term" value="F:transaminase activity"/>
    <property type="evidence" value="ECO:0007669"/>
    <property type="project" value="UniProtKB-KW"/>
</dbReference>
<evidence type="ECO:0000256" key="2">
    <source>
        <dbReference type="ARBA" id="ARBA00008954"/>
    </source>
</evidence>
<keyword evidence="5 6" id="KW-0663">Pyridoxal phosphate</keyword>